<dbReference type="AlphaFoldDB" id="A0A0G2FY38"/>
<dbReference type="InterPro" id="IPR022398">
    <property type="entry name" value="Peptidase_S8_His-AS"/>
</dbReference>
<dbReference type="InterPro" id="IPR023827">
    <property type="entry name" value="Peptidase_S8_Asp-AS"/>
</dbReference>
<dbReference type="GO" id="GO:0004252">
    <property type="term" value="F:serine-type endopeptidase activity"/>
    <property type="evidence" value="ECO:0007669"/>
    <property type="project" value="UniProtKB-UniRule"/>
</dbReference>
<feature type="signal peptide" evidence="9">
    <location>
        <begin position="1"/>
        <end position="23"/>
    </location>
</feature>
<dbReference type="InterPro" id="IPR010435">
    <property type="entry name" value="C5a/SBT2-like_Fn3"/>
</dbReference>
<comment type="caution">
    <text evidence="12">The sequence shown here is derived from an EMBL/GenBank/DDBJ whole genome shotgun (WGS) entry which is preliminary data.</text>
</comment>
<evidence type="ECO:0000259" key="10">
    <source>
        <dbReference type="Pfam" id="PF00082"/>
    </source>
</evidence>
<dbReference type="OrthoDB" id="10256524at2759"/>
<dbReference type="InterPro" id="IPR034187">
    <property type="entry name" value="Peptidases_S8_5"/>
</dbReference>
<dbReference type="InterPro" id="IPR015500">
    <property type="entry name" value="Peptidase_S8_subtilisin-rel"/>
</dbReference>
<dbReference type="SUPFAM" id="SSF52743">
    <property type="entry name" value="Subtilisin-like"/>
    <property type="match status" value="1"/>
</dbReference>
<evidence type="ECO:0000256" key="3">
    <source>
        <dbReference type="ARBA" id="ARBA00022729"/>
    </source>
</evidence>
<dbReference type="GO" id="GO:0016020">
    <property type="term" value="C:membrane"/>
    <property type="evidence" value="ECO:0007669"/>
    <property type="project" value="InterPro"/>
</dbReference>
<dbReference type="InterPro" id="IPR000209">
    <property type="entry name" value="Peptidase_S8/S53_dom"/>
</dbReference>
<dbReference type="Pfam" id="PF00082">
    <property type="entry name" value="Peptidase_S8"/>
    <property type="match status" value="1"/>
</dbReference>
<evidence type="ECO:0000256" key="8">
    <source>
        <dbReference type="SAM" id="MobiDB-lite"/>
    </source>
</evidence>
<evidence type="ECO:0000313" key="13">
    <source>
        <dbReference type="Proteomes" id="UP000034680"/>
    </source>
</evidence>
<evidence type="ECO:0000256" key="9">
    <source>
        <dbReference type="SAM" id="SignalP"/>
    </source>
</evidence>
<evidence type="ECO:0000256" key="5">
    <source>
        <dbReference type="ARBA" id="ARBA00022825"/>
    </source>
</evidence>
<keyword evidence="13" id="KW-1185">Reference proteome</keyword>
<dbReference type="STRING" id="1214573.A0A0G2FY38"/>
<dbReference type="PROSITE" id="PS00137">
    <property type="entry name" value="SUBTILASE_HIS"/>
    <property type="match status" value="1"/>
</dbReference>
<dbReference type="Gene3D" id="2.60.40.1710">
    <property type="entry name" value="Subtilisin-like superfamily"/>
    <property type="match status" value="1"/>
</dbReference>
<keyword evidence="4 7" id="KW-0378">Hydrolase</keyword>
<name>A0A0G2FY38_9PEZI</name>
<feature type="active site" description="Charge relay system" evidence="6 7">
    <location>
        <position position="566"/>
    </location>
</feature>
<evidence type="ECO:0000256" key="2">
    <source>
        <dbReference type="ARBA" id="ARBA00022670"/>
    </source>
</evidence>
<evidence type="ECO:0000256" key="4">
    <source>
        <dbReference type="ARBA" id="ARBA00022801"/>
    </source>
</evidence>
<keyword evidence="3 9" id="KW-0732">Signal</keyword>
<dbReference type="InterPro" id="IPR036852">
    <property type="entry name" value="Peptidase_S8/S53_dom_sf"/>
</dbReference>
<comment type="similarity">
    <text evidence="1 7">Belongs to the peptidase S8 family.</text>
</comment>
<organism evidence="12 13">
    <name type="scientific">Diaporthe ampelina</name>
    <dbReference type="NCBI Taxonomy" id="1214573"/>
    <lineage>
        <taxon>Eukaryota</taxon>
        <taxon>Fungi</taxon>
        <taxon>Dikarya</taxon>
        <taxon>Ascomycota</taxon>
        <taxon>Pezizomycotina</taxon>
        <taxon>Sordariomycetes</taxon>
        <taxon>Sordariomycetidae</taxon>
        <taxon>Diaporthales</taxon>
        <taxon>Diaporthaceae</taxon>
        <taxon>Diaporthe</taxon>
    </lineage>
</organism>
<feature type="active site" description="Charge relay system" evidence="6 7">
    <location>
        <position position="225"/>
    </location>
</feature>
<dbReference type="PANTHER" id="PTHR43806:SF66">
    <property type="entry name" value="SERIN ENDOPEPTIDASE"/>
    <property type="match status" value="1"/>
</dbReference>
<gene>
    <name evidence="12" type="ORF">UCDDA912_g00998</name>
</gene>
<proteinExistence type="inferred from homology"/>
<evidence type="ECO:0000256" key="7">
    <source>
        <dbReference type="PROSITE-ProRule" id="PRU01240"/>
    </source>
</evidence>
<accession>A0A0G2FY38</accession>
<feature type="domain" description="Peptidase S8/S53" evidence="10">
    <location>
        <begin position="164"/>
        <end position="607"/>
    </location>
</feature>
<feature type="chain" id="PRO_5002544427" evidence="9">
    <location>
        <begin position="24"/>
        <end position="920"/>
    </location>
</feature>
<evidence type="ECO:0000313" key="12">
    <source>
        <dbReference type="EMBL" id="KKY38966.1"/>
    </source>
</evidence>
<protein>
    <submittedName>
        <fullName evidence="12">Putative serin endopeptidase</fullName>
    </submittedName>
</protein>
<dbReference type="GO" id="GO:0006508">
    <property type="term" value="P:proteolysis"/>
    <property type="evidence" value="ECO:0007669"/>
    <property type="project" value="UniProtKB-KW"/>
</dbReference>
<evidence type="ECO:0000256" key="1">
    <source>
        <dbReference type="ARBA" id="ARBA00011073"/>
    </source>
</evidence>
<keyword evidence="2 7" id="KW-0645">Protease</keyword>
<evidence type="ECO:0000256" key="6">
    <source>
        <dbReference type="PIRSR" id="PIRSR615500-1"/>
    </source>
</evidence>
<dbReference type="PROSITE" id="PS00136">
    <property type="entry name" value="SUBTILASE_ASP"/>
    <property type="match status" value="1"/>
</dbReference>
<dbReference type="EMBL" id="LCUC01000041">
    <property type="protein sequence ID" value="KKY38966.1"/>
    <property type="molecule type" value="Genomic_DNA"/>
</dbReference>
<dbReference type="Pfam" id="PF06280">
    <property type="entry name" value="fn3_5"/>
    <property type="match status" value="1"/>
</dbReference>
<feature type="region of interest" description="Disordered" evidence="8">
    <location>
        <begin position="120"/>
        <end position="143"/>
    </location>
</feature>
<sequence length="920" mass="96944">MRVSHAIWAVLLGSRTVVSSVSADQSPKDIVHGAYIVELGNDADGPDSLYQTLASDDSIAVDHRRDLRSRVFNAASFQVRDVATDGSHDAEAFMEKVRAKRNVKNVWPVRTVYINQEVPKPSRMHGPVARRHESRDVDENSNTTTFAPHIQTQIDKLRAEGYTGNGVRVAIVDSGVDYTHPALGGCFGPGCLVEGGYDFSGDDLNPETGIPASPDGDPYDHCMGHGTHVAGIVAAQAKDSVLGFSGGAPGVKLLAYRVWGCGGGSTNELMIAGFNRAYEDGADIISCSNGYQSGWAQEAISAAVARIVEAGVPVLISEGNDGNSGLFNALTPAVGAGVGGTGAVQNQVQPIFATAASFTVGDASTNATEPPEEFGFVAGEPLFAEDNLTLDLHNLGTDACSPLPDDTPDLAAKLVLLEVPDSTVTRCYPIDQATNIQAKGGRYVLYYARDNTTVDEQFLYVDGIRGVGTVPPYRGAAWNDLLAQGSKITVSLPNLNNTSAVNQTTSSTFYYEEVESNVQGGRISAFTSWGPSWELNLSPQYVAPGGQIPGLYPLVMGAYKIMSGTSMATPHVASIYALIKEARGSSDPKTIRSLLSSTAKPQAPTGSGNNTNGLLASVAQQGAGLVQAYDAAHSTIILSSDGIALNDTDNFVGTQSFSIQNTGSSDVTFTLGHSKAVTVNLFREGADGALLTSNTVVDAWAELSFSTDKVVVPAGGSENVTVTVTPPEGLNDTLLPVYSGYVTLDSAEQSLVLPYLGVVGSLESTPVLDSRNVYLANYNTPAEANKTYTIARPDPEGFINTDRGDQATMPSVAIQPTVGTAQLRIDILALSSAGNSTGLPTTPFFDRFESVGTLPGYPVPYAPNENRAAFFKGRMADGTVLPEGPYQLAVSGLRVFGNASRAEDWDTVKTVPFNVKYAAE</sequence>
<dbReference type="Proteomes" id="UP000034680">
    <property type="component" value="Unassembled WGS sequence"/>
</dbReference>
<dbReference type="Gene3D" id="3.40.50.200">
    <property type="entry name" value="Peptidase S8/S53 domain"/>
    <property type="match status" value="2"/>
</dbReference>
<keyword evidence="5 7" id="KW-0720">Serine protease</keyword>
<dbReference type="InterPro" id="IPR050131">
    <property type="entry name" value="Peptidase_S8_subtilisin-like"/>
</dbReference>
<evidence type="ECO:0000259" key="11">
    <source>
        <dbReference type="Pfam" id="PF06280"/>
    </source>
</evidence>
<feature type="domain" description="C5a peptidase/Subtilisin-like protease SBT2-like Fn3-like" evidence="11">
    <location>
        <begin position="643"/>
        <end position="756"/>
    </location>
</feature>
<dbReference type="CDD" id="cd07489">
    <property type="entry name" value="Peptidases_S8_5"/>
    <property type="match status" value="1"/>
</dbReference>
<reference evidence="12 13" key="2">
    <citation type="submission" date="2015-05" db="EMBL/GenBank/DDBJ databases">
        <authorList>
            <person name="Morales-Cruz A."/>
            <person name="Amrine K.C."/>
            <person name="Cantu D."/>
        </authorList>
    </citation>
    <scope>NUCLEOTIDE SEQUENCE [LARGE SCALE GENOMIC DNA]</scope>
    <source>
        <strain evidence="12">DA912</strain>
    </source>
</reference>
<reference evidence="12 13" key="1">
    <citation type="submission" date="2015-05" db="EMBL/GenBank/DDBJ databases">
        <title>Distinctive expansion of gene families associated with plant cell wall degradation and secondary metabolism in the genomes of grapevine trunk pathogens.</title>
        <authorList>
            <person name="Lawrence D.P."/>
            <person name="Travadon R."/>
            <person name="Rolshausen P.E."/>
            <person name="Baumgartner K."/>
        </authorList>
    </citation>
    <scope>NUCLEOTIDE SEQUENCE [LARGE SCALE GENOMIC DNA]</scope>
    <source>
        <strain evidence="12">DA912</strain>
    </source>
</reference>
<dbReference type="PROSITE" id="PS51892">
    <property type="entry name" value="SUBTILASE"/>
    <property type="match status" value="1"/>
</dbReference>
<dbReference type="PANTHER" id="PTHR43806">
    <property type="entry name" value="PEPTIDASE S8"/>
    <property type="match status" value="1"/>
</dbReference>
<feature type="active site" description="Charge relay system" evidence="6 7">
    <location>
        <position position="173"/>
    </location>
</feature>
<dbReference type="PRINTS" id="PR00723">
    <property type="entry name" value="SUBTILISIN"/>
</dbReference>